<dbReference type="Pfam" id="PF03922">
    <property type="entry name" value="OmpW"/>
    <property type="match status" value="1"/>
</dbReference>
<dbReference type="PROSITE" id="PS51257">
    <property type="entry name" value="PROKAR_LIPOPROTEIN"/>
    <property type="match status" value="1"/>
</dbReference>
<dbReference type="KEGG" id="pagb:AWM79_01230"/>
<dbReference type="PROSITE" id="PS00695">
    <property type="entry name" value="ENT_VIR_OMP_2"/>
    <property type="match status" value="1"/>
</dbReference>
<dbReference type="InterPro" id="IPR011250">
    <property type="entry name" value="OMP/PagP_B-barrel"/>
</dbReference>
<gene>
    <name evidence="1" type="ORF">AWM79_01230</name>
</gene>
<accession>A0A0X1SVQ0</accession>
<organism evidence="1 2">
    <name type="scientific">Pseudomonas agarici</name>
    <dbReference type="NCBI Taxonomy" id="46677"/>
    <lineage>
        <taxon>Bacteria</taxon>
        <taxon>Pseudomonadati</taxon>
        <taxon>Pseudomonadota</taxon>
        <taxon>Gammaproteobacteria</taxon>
        <taxon>Pseudomonadales</taxon>
        <taxon>Pseudomonadaceae</taxon>
        <taxon>Pseudomonas</taxon>
    </lineage>
</organism>
<dbReference type="GO" id="GO:0019867">
    <property type="term" value="C:outer membrane"/>
    <property type="evidence" value="ECO:0007669"/>
    <property type="project" value="InterPro"/>
</dbReference>
<dbReference type="OrthoDB" id="9807574at2"/>
<dbReference type="InterPro" id="IPR005618">
    <property type="entry name" value="OMPW"/>
</dbReference>
<sequence length="232" mass="24614">MHKSLLSAAFVALACAAPLAHAHEAGDIIVRAGAITINPSADSSSVKVDRGPLAGANLGGKATMGSDTQLGLNFAYMVTDHIGLELLAASPFEHDVKLKNTALGAANGKLGTLKHLPPTLSVVYYPLDHKSALQPYLGAGINYTWIYDEHVGSEASAAGFDNFRAKNSWGLSWQVGADYMLTDKLMLNAQIRYIDIDTTAYVDNNAVAGGTRAKVNVDVDPMVYMVGLGYKF</sequence>
<dbReference type="AlphaFoldDB" id="A0A0X1SVQ0"/>
<dbReference type="InterPro" id="IPR000758">
    <property type="entry name" value="Enterovir_OMP"/>
</dbReference>
<evidence type="ECO:0000313" key="2">
    <source>
        <dbReference type="Proteomes" id="UP000063229"/>
    </source>
</evidence>
<dbReference type="EMBL" id="CP014135">
    <property type="protein sequence ID" value="AMB84002.1"/>
    <property type="molecule type" value="Genomic_DNA"/>
</dbReference>
<dbReference type="RefSeq" id="WP_017129911.1">
    <property type="nucleotide sequence ID" value="NZ_CP014135.1"/>
</dbReference>
<reference evidence="1 2" key="1">
    <citation type="submission" date="2016-01" db="EMBL/GenBank/DDBJ databases">
        <authorList>
            <person name="McClelland M."/>
            <person name="Jain A."/>
            <person name="Saraogi P."/>
            <person name="Mendelson R."/>
            <person name="Westerman R."/>
            <person name="SanMiguel P."/>
            <person name="Csonka L."/>
        </authorList>
    </citation>
    <scope>NUCLEOTIDE SEQUENCE [LARGE SCALE GENOMIC DNA]</scope>
    <source>
        <strain evidence="1 2">NCPPB 2472</strain>
    </source>
</reference>
<proteinExistence type="predicted"/>
<protein>
    <recommendedName>
        <fullName evidence="3">Outer membrane protein OmpW</fullName>
    </recommendedName>
</protein>
<dbReference type="Proteomes" id="UP000063229">
    <property type="component" value="Chromosome"/>
</dbReference>
<dbReference type="GO" id="GO:0055085">
    <property type="term" value="P:transmembrane transport"/>
    <property type="evidence" value="ECO:0007669"/>
    <property type="project" value="TreeGrafter"/>
</dbReference>
<evidence type="ECO:0008006" key="3">
    <source>
        <dbReference type="Google" id="ProtNLM"/>
    </source>
</evidence>
<dbReference type="SUPFAM" id="SSF56925">
    <property type="entry name" value="OMPA-like"/>
    <property type="match status" value="1"/>
</dbReference>
<dbReference type="GO" id="GO:0044384">
    <property type="term" value="C:host outer membrane"/>
    <property type="evidence" value="ECO:0007669"/>
    <property type="project" value="InterPro"/>
</dbReference>
<dbReference type="PANTHER" id="PTHR36920">
    <property type="match status" value="1"/>
</dbReference>
<dbReference type="Gene3D" id="2.40.160.20">
    <property type="match status" value="1"/>
</dbReference>
<keyword evidence="2" id="KW-1185">Reference proteome</keyword>
<name>A0A0X1SVQ0_PSEAA</name>
<dbReference type="PANTHER" id="PTHR36920:SF1">
    <property type="entry name" value="OUTER MEMBRANE PROTEIN W"/>
    <property type="match status" value="1"/>
</dbReference>
<dbReference type="STRING" id="46677.AWM79_01230"/>
<evidence type="ECO:0000313" key="1">
    <source>
        <dbReference type="EMBL" id="AMB84002.1"/>
    </source>
</evidence>